<dbReference type="RefSeq" id="WP_007253232.1">
    <property type="nucleotide sequence ID" value="NZ_CP178532.1"/>
</dbReference>
<dbReference type="InterPro" id="IPR035595">
    <property type="entry name" value="UDP_glycos_trans_CS"/>
</dbReference>
<keyword evidence="2" id="KW-0328">Glycosyltransferase</keyword>
<keyword evidence="1 2" id="KW-0808">Transferase</keyword>
<dbReference type="GO" id="GO:0008194">
    <property type="term" value="F:UDP-glycosyltransferase activity"/>
    <property type="evidence" value="ECO:0007669"/>
    <property type="project" value="InterPro"/>
</dbReference>
<name>A0A3M3QVT0_PSECA</name>
<dbReference type="GeneID" id="64465869"/>
<dbReference type="CDD" id="cd03784">
    <property type="entry name" value="GT1_Gtf-like"/>
    <property type="match status" value="1"/>
</dbReference>
<dbReference type="PANTHER" id="PTHR48050:SF13">
    <property type="entry name" value="STEROL 3-BETA-GLUCOSYLTRANSFERASE UGT80A2"/>
    <property type="match status" value="1"/>
</dbReference>
<sequence length="426" mass="46671">MSHFGVVTPAFYSHFQAFQALAVALIERGHRVTFFHQADARQWLSDPRIGFYPLGANTHPPGSLDAVLRRAAAPTNPLGLRRVIKDLSRSAAMFCNELPAALAHEAVDALLCDQMEAAGGLVAEALKLPFVSVACALPVNREPQLPLPVMPFAYGTDPRSQRMYDVSCKVYDWLMRPLRTVLHDASRRLAVRPRDGFHQYLSPFAQVSQTLDGFDFPREHRPAHFHTVGPLRAPPVNTPGDWSIDPDRPFVFASLGTLQGARLGMFKQMAMACRALDAQLLIAHCGGLDAAQEQQLRSIGATWVTDFAPQQWVLQHADAVITHGGLNTVMDAIAANTPMLVMPIAFDQPGVAARVSYRGAGLQLGRRARAPKIRSHLQRVLAQSREPLLRLAGELHRAGGVARAADIIEQVLSTGQPVFARTVHEL</sequence>
<evidence type="ECO:0000256" key="2">
    <source>
        <dbReference type="RuleBase" id="RU003718"/>
    </source>
</evidence>
<dbReference type="AlphaFoldDB" id="A0A3M3QVT0"/>
<organism evidence="3 4">
    <name type="scientific">Pseudomonas cannabina</name>
    <dbReference type="NCBI Taxonomy" id="86840"/>
    <lineage>
        <taxon>Bacteria</taxon>
        <taxon>Pseudomonadati</taxon>
        <taxon>Pseudomonadota</taxon>
        <taxon>Gammaproteobacteria</taxon>
        <taxon>Pseudomonadales</taxon>
        <taxon>Pseudomonadaceae</taxon>
        <taxon>Pseudomonas</taxon>
    </lineage>
</organism>
<reference evidence="3 4" key="1">
    <citation type="submission" date="2018-08" db="EMBL/GenBank/DDBJ databases">
        <title>Recombination of ecologically and evolutionarily significant loci maintains genetic cohesion in the Pseudomonas syringae species complex.</title>
        <authorList>
            <person name="Dillon M."/>
            <person name="Thakur S."/>
            <person name="Almeida R.N.D."/>
            <person name="Weir B.S."/>
            <person name="Guttman D.S."/>
        </authorList>
    </citation>
    <scope>NUCLEOTIDE SEQUENCE [LARGE SCALE GENOMIC DNA]</scope>
    <source>
        <strain evidence="3 4">ICMP 15203</strain>
    </source>
</reference>
<dbReference type="Gene3D" id="3.40.50.2000">
    <property type="entry name" value="Glycogen Phosphorylase B"/>
    <property type="match status" value="2"/>
</dbReference>
<gene>
    <name evidence="3" type="ORF">ALQ51_101730</name>
</gene>
<dbReference type="EMBL" id="RBPJ01000311">
    <property type="protein sequence ID" value="RMN88035.1"/>
    <property type="molecule type" value="Genomic_DNA"/>
</dbReference>
<comment type="caution">
    <text evidence="3">The sequence shown here is derived from an EMBL/GenBank/DDBJ whole genome shotgun (WGS) entry which is preliminary data.</text>
</comment>
<evidence type="ECO:0000313" key="3">
    <source>
        <dbReference type="EMBL" id="RMN88035.1"/>
    </source>
</evidence>
<dbReference type="GO" id="GO:0017000">
    <property type="term" value="P:antibiotic biosynthetic process"/>
    <property type="evidence" value="ECO:0007669"/>
    <property type="project" value="UniProtKB-ARBA"/>
</dbReference>
<accession>A0A3M3QVT0</accession>
<dbReference type="PANTHER" id="PTHR48050">
    <property type="entry name" value="STEROL 3-BETA-GLUCOSYLTRANSFERASE"/>
    <property type="match status" value="1"/>
</dbReference>
<proteinExistence type="inferred from homology"/>
<dbReference type="Pfam" id="PF00201">
    <property type="entry name" value="UDPGT"/>
    <property type="match status" value="1"/>
</dbReference>
<dbReference type="SUPFAM" id="SSF53756">
    <property type="entry name" value="UDP-Glycosyltransferase/glycogen phosphorylase"/>
    <property type="match status" value="1"/>
</dbReference>
<dbReference type="InterPro" id="IPR050426">
    <property type="entry name" value="Glycosyltransferase_28"/>
</dbReference>
<dbReference type="Proteomes" id="UP000270524">
    <property type="component" value="Unassembled WGS sequence"/>
</dbReference>
<evidence type="ECO:0000313" key="4">
    <source>
        <dbReference type="Proteomes" id="UP000270524"/>
    </source>
</evidence>
<dbReference type="PROSITE" id="PS00375">
    <property type="entry name" value="UDPGT"/>
    <property type="match status" value="1"/>
</dbReference>
<comment type="similarity">
    <text evidence="2">Belongs to the UDP-glycosyltransferase family.</text>
</comment>
<evidence type="ECO:0000256" key="1">
    <source>
        <dbReference type="ARBA" id="ARBA00022679"/>
    </source>
</evidence>
<protein>
    <submittedName>
        <fullName evidence="3">Zeaxanthin glucosyltransferase</fullName>
    </submittedName>
</protein>
<dbReference type="InterPro" id="IPR002213">
    <property type="entry name" value="UDP_glucos_trans"/>
</dbReference>